<dbReference type="Pfam" id="PF14959">
    <property type="entry name" value="GSAP-16"/>
    <property type="match status" value="1"/>
</dbReference>
<evidence type="ECO:0000259" key="1">
    <source>
        <dbReference type="Pfam" id="PF14959"/>
    </source>
</evidence>
<dbReference type="AlphaFoldDB" id="A0A0L7RIE2"/>
<gene>
    <name evidence="2" type="ORF">WH47_03615</name>
</gene>
<evidence type="ECO:0000313" key="3">
    <source>
        <dbReference type="Proteomes" id="UP000053825"/>
    </source>
</evidence>
<dbReference type="GO" id="GO:1902004">
    <property type="term" value="P:positive regulation of amyloid-beta formation"/>
    <property type="evidence" value="ECO:0007669"/>
    <property type="project" value="TreeGrafter"/>
</dbReference>
<protein>
    <submittedName>
        <fullName evidence="2">Protein pigeon</fullName>
    </submittedName>
</protein>
<accession>A0A0L7RIE2</accession>
<feature type="domain" description="Gamma-secretase-activating protein C-terminal" evidence="1">
    <location>
        <begin position="731"/>
        <end position="843"/>
    </location>
</feature>
<organism evidence="2 3">
    <name type="scientific">Habropoda laboriosa</name>
    <dbReference type="NCBI Taxonomy" id="597456"/>
    <lineage>
        <taxon>Eukaryota</taxon>
        <taxon>Metazoa</taxon>
        <taxon>Ecdysozoa</taxon>
        <taxon>Arthropoda</taxon>
        <taxon>Hexapoda</taxon>
        <taxon>Insecta</taxon>
        <taxon>Pterygota</taxon>
        <taxon>Neoptera</taxon>
        <taxon>Endopterygota</taxon>
        <taxon>Hymenoptera</taxon>
        <taxon>Apocrita</taxon>
        <taxon>Aculeata</taxon>
        <taxon>Apoidea</taxon>
        <taxon>Anthophila</taxon>
        <taxon>Apidae</taxon>
        <taxon>Habropoda</taxon>
    </lineage>
</organism>
<dbReference type="InterPro" id="IPR028010">
    <property type="entry name" value="GSAP_C_dom"/>
</dbReference>
<dbReference type="Proteomes" id="UP000053825">
    <property type="component" value="Unassembled WGS sequence"/>
</dbReference>
<keyword evidence="3" id="KW-1185">Reference proteome</keyword>
<reference evidence="2 3" key="1">
    <citation type="submission" date="2015-07" db="EMBL/GenBank/DDBJ databases">
        <title>The genome of Habropoda laboriosa.</title>
        <authorList>
            <person name="Pan H."/>
            <person name="Kapheim K."/>
        </authorList>
    </citation>
    <scope>NUCLEOTIDE SEQUENCE [LARGE SCALE GENOMIC DNA]</scope>
    <source>
        <strain evidence="2">0110345459</strain>
    </source>
</reference>
<dbReference type="OrthoDB" id="9997853at2759"/>
<dbReference type="EMBL" id="KQ414584">
    <property type="protein sequence ID" value="KOC70599.1"/>
    <property type="molecule type" value="Genomic_DNA"/>
</dbReference>
<name>A0A0L7RIE2_9HYME</name>
<evidence type="ECO:0000313" key="2">
    <source>
        <dbReference type="EMBL" id="KOC70599.1"/>
    </source>
</evidence>
<dbReference type="GO" id="GO:0005802">
    <property type="term" value="C:trans-Golgi network"/>
    <property type="evidence" value="ECO:0007669"/>
    <property type="project" value="TreeGrafter"/>
</dbReference>
<dbReference type="PANTHER" id="PTHR13630:SF1">
    <property type="entry name" value="GAMMA-SECRETASE-ACTIVATING PROTEIN"/>
    <property type="match status" value="1"/>
</dbReference>
<dbReference type="InterPro" id="IPR026172">
    <property type="entry name" value="GSAP_fam"/>
</dbReference>
<sequence length="946" mass="107550">MIENLAAKLCLLLPEKAHSAEQWKLLGQEKDGSLLIGWTEETVENDVSRSYTVVGHYDRINDKLQVLHQFSEVLNIVQATINQCRTIFGYITKQSVPIDMTTESVEPFETTEEKDQSIPTEVEMYEAFIVELKGKEVKVHSLDTKRTKQVRIQFLYKEKEHRQWDKFLLLIHQECITIYTIEFDTSVLELHPIQELKSESLVKAFIWAQWDMVNQVLYHIHHRKIPLSLVSEDDDEEKENKSVRTNPTLSGLQFHDDLPHETVLNIPLNLPQLSTASNCGTYEDDVIPLRVHDCSLDLIVVSDTKGMVCVCHHYLYRPVKPQQHVLNSLNESNTVHFAYSVTLLHHSCVIHCVIPGIPWAHAKLIRPTFAIYQHHHMIVLVQGLFTHLLEIGTNHEPCCHILCGPLTSIPSRSSYLVPLLEFENNSKTSKKKYDTASLEGCSASQSNVNILTIDLPTLDLVQLTISSDFLTEVFRKETSTEVRLGILHYFLSHRHDLDIISELICTIAEKPRSLEMVRYMQEILIGGSYALVQKNLLADAIPLLALLPVTTMEEYVSFEIKVNNLSITLSHEKLWNTSVMLLSPQQRLIPYRSDLWTRLWDHLSKNNGDKARFKPSKIAEKLLVSLACYQPEALSRSSTPMSPSGGLVVATVSLGDLTGCRSNKLLDSGLPFNETESCTASKQEHIVSVNLRELSMYLLKHGTQTSISHVQGACTPLHVHAMATRHVAAQLETSRALCQMLCRAASVDPRLEQERGFVLVDQLDEARRWLLFVLLERYRCAIESIAFPAPQGFTSFFTYLGYRTLKYSMFLQYVQRSVFELQVDVSKIIMADISDTRENAIRKLTLLSLLPRSRAKRLLNQWLHPVSFMLRAREHAANILSGEICQNRGRTLQHRNHHNGLAAFPSADRLSPLDTFLDLLTAKASLTELDFGLLIEATVTSTEDFL</sequence>
<proteinExistence type="predicted"/>
<dbReference type="STRING" id="597456.A0A0L7RIE2"/>
<dbReference type="PANTHER" id="PTHR13630">
    <property type="entry name" value="GAMMA-SECRETASE-ACTIVATING PROTEIN"/>
    <property type="match status" value="1"/>
</dbReference>